<dbReference type="EnsemblPlants" id="EMT22534">
    <property type="protein sequence ID" value="EMT22534"/>
    <property type="gene ID" value="F775_07155"/>
</dbReference>
<protein>
    <submittedName>
        <fullName evidence="2">Uncharacterized protein</fullName>
    </submittedName>
</protein>
<feature type="region of interest" description="Disordered" evidence="1">
    <location>
        <begin position="31"/>
        <end position="64"/>
    </location>
</feature>
<accession>M8BKP2</accession>
<evidence type="ECO:0000313" key="2">
    <source>
        <dbReference type="EnsemblPlants" id="EMT22534"/>
    </source>
</evidence>
<reference evidence="2" key="1">
    <citation type="submission" date="2015-06" db="UniProtKB">
        <authorList>
            <consortium name="EnsemblPlants"/>
        </authorList>
    </citation>
    <scope>IDENTIFICATION</scope>
</reference>
<dbReference type="AlphaFoldDB" id="M8BKP2"/>
<proteinExistence type="predicted"/>
<evidence type="ECO:0000256" key="1">
    <source>
        <dbReference type="SAM" id="MobiDB-lite"/>
    </source>
</evidence>
<sequence>MAAAAKTATGALRRVLLPTIRRRLATSTGQPLISFTGARAGTTEAHQAEGCSASTAQKAKDAER</sequence>
<name>M8BKP2_AEGTA</name>
<organism evidence="2">
    <name type="scientific">Aegilops tauschii</name>
    <name type="common">Tausch's goatgrass</name>
    <name type="synonym">Aegilops squarrosa</name>
    <dbReference type="NCBI Taxonomy" id="37682"/>
    <lineage>
        <taxon>Eukaryota</taxon>
        <taxon>Viridiplantae</taxon>
        <taxon>Streptophyta</taxon>
        <taxon>Embryophyta</taxon>
        <taxon>Tracheophyta</taxon>
        <taxon>Spermatophyta</taxon>
        <taxon>Magnoliopsida</taxon>
        <taxon>Liliopsida</taxon>
        <taxon>Poales</taxon>
        <taxon>Poaceae</taxon>
        <taxon>BOP clade</taxon>
        <taxon>Pooideae</taxon>
        <taxon>Triticodae</taxon>
        <taxon>Triticeae</taxon>
        <taxon>Triticinae</taxon>
        <taxon>Aegilops</taxon>
    </lineage>
</organism>